<dbReference type="NCBIfam" id="TIGR04183">
    <property type="entry name" value="Por_Secre_tail"/>
    <property type="match status" value="1"/>
</dbReference>
<dbReference type="InterPro" id="IPR059226">
    <property type="entry name" value="Choice_anch_Q_dom"/>
</dbReference>
<evidence type="ECO:0000259" key="3">
    <source>
        <dbReference type="Pfam" id="PF18962"/>
    </source>
</evidence>
<feature type="chain" id="PRO_5045382285" evidence="2">
    <location>
        <begin position="25"/>
        <end position="530"/>
    </location>
</feature>
<keyword evidence="1 2" id="KW-0732">Signal</keyword>
<proteinExistence type="predicted"/>
<sequence>MYKISTKEYSFLITCLFVVSFLFANNPNIENTCNCDYVVTPESTAYNASAVNPGEKICIEGGHRKELRFDNVNGTKDNPIIISNCDTRVIIESQANYGILFTKSKHFHLSGTGANDTYGIYIKRTNLMGINVTGLSSHFEINNIEISNTGFAGIIAKTDPSCENKDLRSFVMEEVLLHDNYIHDVEGEGIYIGYSWYPSREVTCSGTTTTFYPHSVQNVDIHHNTITHTGWDGLQIGSGVANIKVHHNQIDMYGLEKRSAQDNGMQIGAGTTGDWYNNKITNGQGIGGNGIIDIGRGHSTIYNNIIINTKGNGIYTNDKGHIDSNSYYRAFNNTIVNTGSHGIHFSMAFTNNSNNLLANNIVVNPRRQPFSFSPSRVNASNNSQVNDLDQIKFTDAVNGDYSLKENSPAIDSGMNLSGFGVTFDYEDKIRDINKSPFDQGAYEYKPLLNINAVSSTKKHFKMYPNPASEKIIFDQVSKKIEIIISTITGKKLFQTTLLPLRKDVDISSLDKGIYIISIKDENQFFKLIKQ</sequence>
<comment type="caution">
    <text evidence="4">The sequence shown here is derived from an EMBL/GenBank/DDBJ whole genome shotgun (WGS) entry which is preliminary data.</text>
</comment>
<dbReference type="InterPro" id="IPR006626">
    <property type="entry name" value="PbH1"/>
</dbReference>
<keyword evidence="5" id="KW-1185">Reference proteome</keyword>
<dbReference type="InterPro" id="IPR011050">
    <property type="entry name" value="Pectin_lyase_fold/virulence"/>
</dbReference>
<evidence type="ECO:0000256" key="1">
    <source>
        <dbReference type="ARBA" id="ARBA00022729"/>
    </source>
</evidence>
<feature type="domain" description="Secretion system C-terminal sorting" evidence="3">
    <location>
        <begin position="462"/>
        <end position="523"/>
    </location>
</feature>
<dbReference type="RefSeq" id="WP_169675511.1">
    <property type="nucleotide sequence ID" value="NZ_JABBHF010000009.1"/>
</dbReference>
<gene>
    <name evidence="4" type="ORF">HHX25_15835</name>
</gene>
<evidence type="ECO:0000313" key="4">
    <source>
        <dbReference type="EMBL" id="NMH88984.1"/>
    </source>
</evidence>
<dbReference type="Gene3D" id="2.160.20.10">
    <property type="entry name" value="Single-stranded right-handed beta-helix, Pectin lyase-like"/>
    <property type="match status" value="1"/>
</dbReference>
<name>A0ABX1S3H4_9FLAO</name>
<accession>A0ABX1S3H4</accession>
<dbReference type="Proteomes" id="UP000746690">
    <property type="component" value="Unassembled WGS sequence"/>
</dbReference>
<feature type="signal peptide" evidence="2">
    <location>
        <begin position="1"/>
        <end position="24"/>
    </location>
</feature>
<organism evidence="4 5">
    <name type="scientific">Flavivirga algicola</name>
    <dbReference type="NCBI Taxonomy" id="2729136"/>
    <lineage>
        <taxon>Bacteria</taxon>
        <taxon>Pseudomonadati</taxon>
        <taxon>Bacteroidota</taxon>
        <taxon>Flavobacteriia</taxon>
        <taxon>Flavobacteriales</taxon>
        <taxon>Flavobacteriaceae</taxon>
        <taxon>Flavivirga</taxon>
    </lineage>
</organism>
<evidence type="ECO:0000256" key="2">
    <source>
        <dbReference type="SAM" id="SignalP"/>
    </source>
</evidence>
<dbReference type="InterPro" id="IPR012334">
    <property type="entry name" value="Pectin_lyas_fold"/>
</dbReference>
<dbReference type="Pfam" id="PF18962">
    <property type="entry name" value="Por_Secre_tail"/>
    <property type="match status" value="1"/>
</dbReference>
<protein>
    <submittedName>
        <fullName evidence="4">T9SS type A sorting domain-containing protein</fullName>
    </submittedName>
</protein>
<dbReference type="InterPro" id="IPR026444">
    <property type="entry name" value="Secre_tail"/>
</dbReference>
<dbReference type="SMART" id="SM00710">
    <property type="entry name" value="PbH1"/>
    <property type="match status" value="6"/>
</dbReference>
<reference evidence="4 5" key="1">
    <citation type="submission" date="2020-04" db="EMBL/GenBank/DDBJ databases">
        <title>A Flavivirga sp. nov.</title>
        <authorList>
            <person name="Sun X."/>
        </authorList>
    </citation>
    <scope>NUCLEOTIDE SEQUENCE [LARGE SCALE GENOMIC DNA]</scope>
    <source>
        <strain evidence="4 5">Y03</strain>
    </source>
</reference>
<dbReference type="SUPFAM" id="SSF51126">
    <property type="entry name" value="Pectin lyase-like"/>
    <property type="match status" value="1"/>
</dbReference>
<dbReference type="NCBIfam" id="NF041518">
    <property type="entry name" value="choice_anch_Q"/>
    <property type="match status" value="1"/>
</dbReference>
<dbReference type="EMBL" id="JABBHF010000009">
    <property type="protein sequence ID" value="NMH88984.1"/>
    <property type="molecule type" value="Genomic_DNA"/>
</dbReference>
<evidence type="ECO:0000313" key="5">
    <source>
        <dbReference type="Proteomes" id="UP000746690"/>
    </source>
</evidence>